<proteinExistence type="predicted"/>
<sequence>MAVSPELVFAITAFAGAAALTSLCVLLALLGTINPYHRPAVPVLGAFTVIVLATYATAGAHDVEFGLDALRLTMAEGVLAIIRILPLAFMILTVMLLRASFRKRPEDPLLALLEAKSGSA</sequence>
<name>A0A2V3HQY0_9ARCH</name>
<dbReference type="EMBL" id="PSPG01000010">
    <property type="protein sequence ID" value="PXF21249.1"/>
    <property type="molecule type" value="Genomic_DNA"/>
</dbReference>
<reference evidence="2 3" key="1">
    <citation type="journal article" date="2015" name="Nat. Commun.">
        <title>Genomic and transcriptomic evidence for scavenging of diverse organic compounds by widespread deep-sea archaea.</title>
        <authorList>
            <person name="Li M."/>
            <person name="Baker B.J."/>
            <person name="Anantharaman K."/>
            <person name="Jain S."/>
            <person name="Breier J.A."/>
            <person name="Dick G.J."/>
        </authorList>
    </citation>
    <scope>NUCLEOTIDE SEQUENCE [LARGE SCALE GENOMIC DNA]</scope>
    <source>
        <strain evidence="2">Cayman_51_deep</strain>
    </source>
</reference>
<keyword evidence="1" id="KW-1133">Transmembrane helix</keyword>
<keyword evidence="1" id="KW-0472">Membrane</keyword>
<keyword evidence="1" id="KW-0812">Transmembrane</keyword>
<evidence type="ECO:0000256" key="1">
    <source>
        <dbReference type="SAM" id="Phobius"/>
    </source>
</evidence>
<dbReference type="Proteomes" id="UP000248161">
    <property type="component" value="Unassembled WGS sequence"/>
</dbReference>
<evidence type="ECO:0000313" key="2">
    <source>
        <dbReference type="EMBL" id="PXF21249.1"/>
    </source>
</evidence>
<feature type="transmembrane region" description="Helical" evidence="1">
    <location>
        <begin position="41"/>
        <end position="58"/>
    </location>
</feature>
<gene>
    <name evidence="2" type="ORF">CXX69_05045</name>
</gene>
<accession>A0A2V3HQY0</accession>
<dbReference type="AlphaFoldDB" id="A0A2V3HQY0"/>
<feature type="transmembrane region" description="Helical" evidence="1">
    <location>
        <begin position="78"/>
        <end position="97"/>
    </location>
</feature>
<organism evidence="2 3">
    <name type="scientific">Candidatus Thalassarchaeum betae</name>
    <dbReference type="NCBI Taxonomy" id="2599289"/>
    <lineage>
        <taxon>Archaea</taxon>
        <taxon>Methanobacteriati</taxon>
        <taxon>Thermoplasmatota</taxon>
        <taxon>Candidatus Poseidoniia</taxon>
        <taxon>Candidatus Poseidoniales</taxon>
        <taxon>Candidatus Thalassarchaeaceae</taxon>
        <taxon>Candidatus Thalassarchaeum</taxon>
    </lineage>
</organism>
<comment type="caution">
    <text evidence="2">The sequence shown here is derived from an EMBL/GenBank/DDBJ whole genome shotgun (WGS) entry which is preliminary data.</text>
</comment>
<protein>
    <submittedName>
        <fullName evidence="2">Uncharacterized protein</fullName>
    </submittedName>
</protein>
<evidence type="ECO:0000313" key="3">
    <source>
        <dbReference type="Proteomes" id="UP000248161"/>
    </source>
</evidence>
<feature type="transmembrane region" description="Helical" evidence="1">
    <location>
        <begin position="6"/>
        <end position="29"/>
    </location>
</feature>